<dbReference type="EMBL" id="CASHTH010001899">
    <property type="protein sequence ID" value="CAI8021430.1"/>
    <property type="molecule type" value="Genomic_DNA"/>
</dbReference>
<dbReference type="InterPro" id="IPR011029">
    <property type="entry name" value="DEATH-like_dom_sf"/>
</dbReference>
<feature type="domain" description="Death" evidence="1">
    <location>
        <begin position="291"/>
        <end position="366"/>
    </location>
</feature>
<dbReference type="Gene3D" id="1.10.533.10">
    <property type="entry name" value="Death Domain, Fas"/>
    <property type="match status" value="2"/>
</dbReference>
<dbReference type="GO" id="GO:0007165">
    <property type="term" value="P:signal transduction"/>
    <property type="evidence" value="ECO:0007669"/>
    <property type="project" value="InterPro"/>
</dbReference>
<name>A0AA35WP11_GEOBA</name>
<proteinExistence type="predicted"/>
<accession>A0AA35WP11</accession>
<evidence type="ECO:0000259" key="1">
    <source>
        <dbReference type="Pfam" id="PF00531"/>
    </source>
</evidence>
<evidence type="ECO:0000313" key="3">
    <source>
        <dbReference type="Proteomes" id="UP001174909"/>
    </source>
</evidence>
<dbReference type="Proteomes" id="UP001174909">
    <property type="component" value="Unassembled WGS sequence"/>
</dbReference>
<dbReference type="Pfam" id="PF00531">
    <property type="entry name" value="Death"/>
    <property type="match status" value="1"/>
</dbReference>
<evidence type="ECO:0000313" key="2">
    <source>
        <dbReference type="EMBL" id="CAI8021430.1"/>
    </source>
</evidence>
<protein>
    <recommendedName>
        <fullName evidence="1">Death domain-containing protein</fullName>
    </recommendedName>
</protein>
<dbReference type="AlphaFoldDB" id="A0AA35WP11"/>
<keyword evidence="3" id="KW-1185">Reference proteome</keyword>
<dbReference type="InterPro" id="IPR000488">
    <property type="entry name" value="Death_dom"/>
</dbReference>
<gene>
    <name evidence="2" type="ORF">GBAR_LOCUS12713</name>
</gene>
<sequence length="380" mass="42732">MSMYRSRNDQVLAELLSSIDEHPSEQLGVDALPFLYRVLHQLASRWNSLSLQLSVSGQDEIQRNARSADICLAVSLVEWLQSGQATWKALVEAVFRPAGGGHQVLARDIARNYRSLCKFRPNSFASNVQPIEIVSSKESVKLIQKMLNNSVAARWYQMGVVMGVLPSDLEIIRESPEYHGAGGREKLACLKAWLERGSLPRTWQAPPISTATSPINTMFKTRSGEKIEIIKSLAPDWKSFGVHLNFDDMGSQLSLIEAQHGPQSCCRDMMIHWLLGNGEGPTWRTLLALLEDDWKSFGVHLNFDDMGSQLSLIEAQHGQSNPQSCCRDMMIHWLLRNGEGPTTWRTLLALLEDGERAYLADRIRRELTDPAYEPTLHKAP</sequence>
<dbReference type="CDD" id="cd01670">
    <property type="entry name" value="Death"/>
    <property type="match status" value="2"/>
</dbReference>
<reference evidence="2" key="1">
    <citation type="submission" date="2023-03" db="EMBL/GenBank/DDBJ databases">
        <authorList>
            <person name="Steffen K."/>
            <person name="Cardenas P."/>
        </authorList>
    </citation>
    <scope>NUCLEOTIDE SEQUENCE</scope>
</reference>
<comment type="caution">
    <text evidence="2">The sequence shown here is derived from an EMBL/GenBank/DDBJ whole genome shotgun (WGS) entry which is preliminary data.</text>
</comment>
<organism evidence="2 3">
    <name type="scientific">Geodia barretti</name>
    <name type="common">Barrett's horny sponge</name>
    <dbReference type="NCBI Taxonomy" id="519541"/>
    <lineage>
        <taxon>Eukaryota</taxon>
        <taxon>Metazoa</taxon>
        <taxon>Porifera</taxon>
        <taxon>Demospongiae</taxon>
        <taxon>Heteroscleromorpha</taxon>
        <taxon>Tetractinellida</taxon>
        <taxon>Astrophorina</taxon>
        <taxon>Geodiidae</taxon>
        <taxon>Geodia</taxon>
    </lineage>
</organism>
<dbReference type="SUPFAM" id="SSF47986">
    <property type="entry name" value="DEATH domain"/>
    <property type="match status" value="2"/>
</dbReference>